<gene>
    <name evidence="2" type="ORF">SCMU_00530</name>
    <name evidence="3" type="ORF">SCMU_10200</name>
    <name evidence="4" type="ORF">SCMU_19380</name>
</gene>
<reference evidence="4 5" key="1">
    <citation type="journal article" date="2021" name="J. Biosci. Bioeng.">
        <title>Identification and characterization of a chc gene cluster responsible for the aromatization pathway of cyclohexanecarboxylate degradation in Sinomonas cyclohexanicum ATCC 51369.</title>
        <authorList>
            <person name="Yamamoto T."/>
            <person name="Hasegawa Y."/>
            <person name="Lau P.C.K."/>
            <person name="Iwaki H."/>
        </authorList>
    </citation>
    <scope>NUCLEOTIDE SEQUENCE [LARGE SCALE GENOMIC DNA]</scope>
    <source>
        <strain evidence="4 5">ATCC 51369</strain>
    </source>
</reference>
<evidence type="ECO:0000313" key="4">
    <source>
        <dbReference type="EMBL" id="BCT76096.1"/>
    </source>
</evidence>
<dbReference type="EMBL" id="AP024525">
    <property type="protein sequence ID" value="BCT76096.1"/>
    <property type="molecule type" value="Genomic_DNA"/>
</dbReference>
<protein>
    <recommendedName>
        <fullName evidence="1">Transposase DDE domain-containing protein</fullName>
    </recommendedName>
</protein>
<dbReference type="EMBL" id="AP024525">
    <property type="protein sequence ID" value="BCT74211.1"/>
    <property type="molecule type" value="Genomic_DNA"/>
</dbReference>
<organism evidence="4 5">
    <name type="scientific">Sinomonas cyclohexanicum</name>
    <name type="common">Corynebacterium cyclohexanicum</name>
    <dbReference type="NCBI Taxonomy" id="322009"/>
    <lineage>
        <taxon>Bacteria</taxon>
        <taxon>Bacillati</taxon>
        <taxon>Actinomycetota</taxon>
        <taxon>Actinomycetes</taxon>
        <taxon>Micrococcales</taxon>
        <taxon>Micrococcaceae</taxon>
        <taxon>Sinomonas</taxon>
    </lineage>
</organism>
<dbReference type="Proteomes" id="UP001319861">
    <property type="component" value="Chromosome"/>
</dbReference>
<accession>A0ABM7PV08</accession>
<proteinExistence type="predicted"/>
<name>A0ABM7PV08_SINCY</name>
<evidence type="ECO:0000313" key="3">
    <source>
        <dbReference type="EMBL" id="BCT75178.1"/>
    </source>
</evidence>
<dbReference type="Pfam" id="PF13701">
    <property type="entry name" value="DDE_Tnp_1_4"/>
    <property type="match status" value="1"/>
</dbReference>
<evidence type="ECO:0000313" key="5">
    <source>
        <dbReference type="Proteomes" id="UP001319861"/>
    </source>
</evidence>
<dbReference type="EMBL" id="AP024525">
    <property type="protein sequence ID" value="BCT75178.1"/>
    <property type="molecule type" value="Genomic_DNA"/>
</dbReference>
<dbReference type="InterPro" id="IPR025668">
    <property type="entry name" value="Tnp_DDE_dom"/>
</dbReference>
<evidence type="ECO:0000259" key="1">
    <source>
        <dbReference type="Pfam" id="PF13701"/>
    </source>
</evidence>
<keyword evidence="5" id="KW-1185">Reference proteome</keyword>
<feature type="domain" description="Transposase DDE" evidence="1">
    <location>
        <begin position="6"/>
        <end position="454"/>
    </location>
</feature>
<sequence length="464" mass="48441">MQVSHSQAAVAVSFDEPNLVSAAGLLPVMRLAEAAGLRALTDAHLSVPTDKGANAGLKIASLVAGMVAGADSIDDMALLRHGGMGRLFKACYAPSTLGSFLRAFAFGHVRQLDAVAARFLANLAARAPLLDAPAVGEFVFVDVDDTIIEVHGHAKQGAGFGYSGVRGLNALLATATTAQSAPVILAQRLRKGAAASPRGASRLVADALSALRRAGTPGRALVRADSAFYGHPTVAAALAAGAEVSVTVRLDPAVKRAIAAIPSEAWTAIEYTDAVFDQAAGTWISRAEVAEVPFTAFASRKKAEQVTGRLVVRRIPDLNPKAPDGQGTLFDTHRHHAFFTTVPAQDLGTVAADATHRAHAVIEQVHADLKDSALAHLPSGKFAANSAWLVAAVMAFNLARAAGTLAAGPFAKARTGTIRRKLVNLPARIAASARKIRLRLPANWPWQNAWEQLFTAAHAPPSMP</sequence>
<dbReference type="NCBIfam" id="NF033539">
    <property type="entry name" value="transpos_IS1380"/>
    <property type="match status" value="1"/>
</dbReference>
<evidence type="ECO:0000313" key="2">
    <source>
        <dbReference type="EMBL" id="BCT74211.1"/>
    </source>
</evidence>
<dbReference type="InterPro" id="IPR047960">
    <property type="entry name" value="Transpos_IS1380"/>
</dbReference>
<dbReference type="RefSeq" id="WP_229230975.1">
    <property type="nucleotide sequence ID" value="NZ_AP024525.1"/>
</dbReference>